<reference evidence="2" key="2">
    <citation type="journal article" date="2021" name="PeerJ">
        <title>Extensive microbial diversity within the chicken gut microbiome revealed by metagenomics and culture.</title>
        <authorList>
            <person name="Gilroy R."/>
            <person name="Ravi A."/>
            <person name="Getino M."/>
            <person name="Pursley I."/>
            <person name="Horton D.L."/>
            <person name="Alikhan N.F."/>
            <person name="Baker D."/>
            <person name="Gharbi K."/>
            <person name="Hall N."/>
            <person name="Watson M."/>
            <person name="Adriaenssens E.M."/>
            <person name="Foster-Nyarko E."/>
            <person name="Jarju S."/>
            <person name="Secka A."/>
            <person name="Antonio M."/>
            <person name="Oren A."/>
            <person name="Chaudhuri R.R."/>
            <person name="La Ragione R."/>
            <person name="Hildebrand F."/>
            <person name="Pallen M.J."/>
        </authorList>
    </citation>
    <scope>NUCLEOTIDE SEQUENCE</scope>
    <source>
        <strain evidence="2">D5-748</strain>
    </source>
</reference>
<dbReference type="EMBL" id="JADIMO010000047">
    <property type="protein sequence ID" value="MBO8444896.1"/>
    <property type="molecule type" value="Genomic_DNA"/>
</dbReference>
<dbReference type="Pfam" id="PF14903">
    <property type="entry name" value="WG_beta_rep"/>
    <property type="match status" value="1"/>
</dbReference>
<dbReference type="InterPro" id="IPR032774">
    <property type="entry name" value="WG_beta_rep"/>
</dbReference>
<evidence type="ECO:0000313" key="2">
    <source>
        <dbReference type="EMBL" id="MBO8444896.1"/>
    </source>
</evidence>
<sequence length="593" mass="66593">MKKILLLLIIGAVSCGSVRAQLAKWVLPPVYDSISVKVDKKIIETDSLGIKTLWTMDGGRLFETEHVVLPFKEGLATVVRKDNGLMTGFVDMSGKFTSLPDVRIAYDNPYFNDGYLIFQDNKGYGYYRPDGSIIRTVNVETSYPFHHGYAPYLAYGQPDKKKDPYYGYHTADGHTVRLRIYNNGDVTEFAREELVFLSGISSDGRGVAVIRGRLYWFNATDSTFEPMLRGEEGLPDRKRHLILEGDYGTYFLNLPSGGVEIRAVYGKKNTAILRFDKELVPVHFIFNDGEITFPEDSTVSVSYATSLSSYGHEGSFGLSMYSRQVLPEQFESVGLMYGDKAFVKLDGKWGIIEILPDLDFRISINKGRDIAFRHQTFETQMRLDLPAGISAKEARLDVPDSTGCILDKTSRVTKDTESGNFVLYDCTLDIPASLPDTITRISYSPVSLTYDGISMFGVPVQVRAWHLKYYNVDPIDSETTVDNGVASFTVNINAQRNVGEGDYPFEVRVEADSISVNYEKISETRYKCTVYNLKEGDNSLNIFVTEQGCPSAVFPFEITYTKPVPQKKEKEKVVIRKRTPAPKNVPSTPILEI</sequence>
<name>A0A9D9EEB6_9BACT</name>
<dbReference type="PROSITE" id="PS51257">
    <property type="entry name" value="PROKAR_LIPOPROTEIN"/>
    <property type="match status" value="1"/>
</dbReference>
<evidence type="ECO:0000313" key="3">
    <source>
        <dbReference type="Proteomes" id="UP000823619"/>
    </source>
</evidence>
<accession>A0A9D9EEB6</accession>
<evidence type="ECO:0000256" key="1">
    <source>
        <dbReference type="SAM" id="SignalP"/>
    </source>
</evidence>
<feature type="chain" id="PRO_5039557973" evidence="1">
    <location>
        <begin position="21"/>
        <end position="593"/>
    </location>
</feature>
<protein>
    <submittedName>
        <fullName evidence="2">WG repeat-containing protein</fullName>
    </submittedName>
</protein>
<comment type="caution">
    <text evidence="2">The sequence shown here is derived from an EMBL/GenBank/DDBJ whole genome shotgun (WGS) entry which is preliminary data.</text>
</comment>
<reference evidence="2" key="1">
    <citation type="submission" date="2020-10" db="EMBL/GenBank/DDBJ databases">
        <authorList>
            <person name="Gilroy R."/>
        </authorList>
    </citation>
    <scope>NUCLEOTIDE SEQUENCE</scope>
    <source>
        <strain evidence="2">D5-748</strain>
    </source>
</reference>
<organism evidence="2 3">
    <name type="scientific">Candidatus Cryptobacteroides merdavium</name>
    <dbReference type="NCBI Taxonomy" id="2840769"/>
    <lineage>
        <taxon>Bacteria</taxon>
        <taxon>Pseudomonadati</taxon>
        <taxon>Bacteroidota</taxon>
        <taxon>Bacteroidia</taxon>
        <taxon>Bacteroidales</taxon>
        <taxon>Candidatus Cryptobacteroides</taxon>
    </lineage>
</organism>
<keyword evidence="1" id="KW-0732">Signal</keyword>
<feature type="signal peptide" evidence="1">
    <location>
        <begin position="1"/>
        <end position="20"/>
    </location>
</feature>
<proteinExistence type="predicted"/>
<gene>
    <name evidence="2" type="ORF">IAC23_04260</name>
</gene>
<dbReference type="Proteomes" id="UP000823619">
    <property type="component" value="Unassembled WGS sequence"/>
</dbReference>
<dbReference type="AlphaFoldDB" id="A0A9D9EEB6"/>